<sequence>MQSPINIDTGGAWFDPELRPMDLGDYSLVDHVQMTLVNRGGHTAEISYSGKALYIRGGGLLGEYQLDQLHFHWGPRFRNGSEHKLDWRHYPMELHIVHHQRKKMSDGVAAAKEPNGLAVYAVLFKMVPHDNPKLNEIIRHLDQIQLSGNEIKIASFPLLEVLPATVARLFYRYDGSLTTPPCYESVIWTIAVDFIDISEDQINKFRSLEGKEGQQLTDTHRPIQRLNGRKVRTTVHTKYIYVPSHAVGTHVNTGCLFPVMLLAPMLTLGVYFLSCCWHAC</sequence>
<comment type="cofactor">
    <cofactor evidence="8">
        <name>Zn(2+)</name>
        <dbReference type="ChEBI" id="CHEBI:29105"/>
    </cofactor>
</comment>
<accession>A0AAV2IM65</accession>
<comment type="catalytic activity">
    <reaction evidence="7 8">
        <text>hydrogencarbonate + H(+) = CO2 + H2O</text>
        <dbReference type="Rhea" id="RHEA:10748"/>
        <dbReference type="ChEBI" id="CHEBI:15377"/>
        <dbReference type="ChEBI" id="CHEBI:15378"/>
        <dbReference type="ChEBI" id="CHEBI:16526"/>
        <dbReference type="ChEBI" id="CHEBI:17544"/>
        <dbReference type="EC" id="4.2.1.1"/>
    </reaction>
</comment>
<dbReference type="SMART" id="SM01057">
    <property type="entry name" value="Carb_anhydrase"/>
    <property type="match status" value="1"/>
</dbReference>
<comment type="caution">
    <text evidence="10">The sequence shown here is derived from an EMBL/GenBank/DDBJ whole genome shotgun (WGS) entry which is preliminary data.</text>
</comment>
<keyword evidence="5 8" id="KW-0862">Zinc</keyword>
<dbReference type="PANTHER" id="PTHR18952">
    <property type="entry name" value="CARBONIC ANHYDRASE"/>
    <property type="match status" value="1"/>
</dbReference>
<proteinExistence type="inferred from homology"/>
<organism evidence="10 11">
    <name type="scientific">Lymnaea stagnalis</name>
    <name type="common">Great pond snail</name>
    <name type="synonym">Helix stagnalis</name>
    <dbReference type="NCBI Taxonomy" id="6523"/>
    <lineage>
        <taxon>Eukaryota</taxon>
        <taxon>Metazoa</taxon>
        <taxon>Spiralia</taxon>
        <taxon>Lophotrochozoa</taxon>
        <taxon>Mollusca</taxon>
        <taxon>Gastropoda</taxon>
        <taxon>Heterobranchia</taxon>
        <taxon>Euthyneura</taxon>
        <taxon>Panpulmonata</taxon>
        <taxon>Hygrophila</taxon>
        <taxon>Lymnaeoidea</taxon>
        <taxon>Lymnaeidae</taxon>
        <taxon>Lymnaea</taxon>
    </lineage>
</organism>
<dbReference type="GO" id="GO:0008270">
    <property type="term" value="F:zinc ion binding"/>
    <property type="evidence" value="ECO:0007669"/>
    <property type="project" value="UniProtKB-UniRule"/>
</dbReference>
<protein>
    <recommendedName>
        <fullName evidence="3 8">Carbonic anhydrase</fullName>
        <ecNumber evidence="3 8">4.2.1.1</ecNumber>
    </recommendedName>
</protein>
<dbReference type="PANTHER" id="PTHR18952:SF265">
    <property type="entry name" value="CARBONIC ANHYDRASE"/>
    <property type="match status" value="1"/>
</dbReference>
<evidence type="ECO:0000256" key="2">
    <source>
        <dbReference type="ARBA" id="ARBA00010718"/>
    </source>
</evidence>
<evidence type="ECO:0000256" key="8">
    <source>
        <dbReference type="RuleBase" id="RU367011"/>
    </source>
</evidence>
<evidence type="ECO:0000313" key="10">
    <source>
        <dbReference type="EMBL" id="CAL1546294.1"/>
    </source>
</evidence>
<dbReference type="InterPro" id="IPR023561">
    <property type="entry name" value="Carbonic_anhydrase_a-class"/>
</dbReference>
<dbReference type="AlphaFoldDB" id="A0AAV2IM65"/>
<dbReference type="InterPro" id="IPR018338">
    <property type="entry name" value="Carbonic_anhydrase_a-class_CS"/>
</dbReference>
<evidence type="ECO:0000256" key="1">
    <source>
        <dbReference type="ARBA" id="ARBA00002904"/>
    </source>
</evidence>
<dbReference type="Gene3D" id="3.10.200.10">
    <property type="entry name" value="Alpha carbonic anhydrase"/>
    <property type="match status" value="1"/>
</dbReference>
<gene>
    <name evidence="10" type="ORF">GSLYS_00019671001</name>
</gene>
<dbReference type="SUPFAM" id="SSF51069">
    <property type="entry name" value="Carbonic anhydrase"/>
    <property type="match status" value="1"/>
</dbReference>
<evidence type="ECO:0000256" key="6">
    <source>
        <dbReference type="ARBA" id="ARBA00023239"/>
    </source>
</evidence>
<dbReference type="EC" id="4.2.1.1" evidence="3 8"/>
<dbReference type="GO" id="GO:0004089">
    <property type="term" value="F:carbonate dehydratase activity"/>
    <property type="evidence" value="ECO:0007669"/>
    <property type="project" value="UniProtKB-UniRule"/>
</dbReference>
<name>A0AAV2IM65_LYMST</name>
<evidence type="ECO:0000256" key="4">
    <source>
        <dbReference type="ARBA" id="ARBA00022723"/>
    </source>
</evidence>
<dbReference type="Pfam" id="PF00194">
    <property type="entry name" value="Carb_anhydrase"/>
    <property type="match status" value="1"/>
</dbReference>
<dbReference type="InterPro" id="IPR001148">
    <property type="entry name" value="CA_dom"/>
</dbReference>
<dbReference type="CDD" id="cd00326">
    <property type="entry name" value="alpha_CA"/>
    <property type="match status" value="1"/>
</dbReference>
<dbReference type="InterPro" id="IPR036398">
    <property type="entry name" value="CA_dom_sf"/>
</dbReference>
<evidence type="ECO:0000256" key="5">
    <source>
        <dbReference type="ARBA" id="ARBA00022833"/>
    </source>
</evidence>
<keyword evidence="11" id="KW-1185">Reference proteome</keyword>
<keyword evidence="6 8" id="KW-0456">Lyase</keyword>
<feature type="domain" description="Alpha-carbonic anhydrase" evidence="9">
    <location>
        <begin position="1"/>
        <end position="235"/>
    </location>
</feature>
<evidence type="ECO:0000313" key="11">
    <source>
        <dbReference type="Proteomes" id="UP001497497"/>
    </source>
</evidence>
<comment type="function">
    <text evidence="1 8">Reversible hydration of carbon dioxide.</text>
</comment>
<dbReference type="PROSITE" id="PS51144">
    <property type="entry name" value="ALPHA_CA_2"/>
    <property type="match status" value="1"/>
</dbReference>
<dbReference type="EMBL" id="CAXITT010000796">
    <property type="protein sequence ID" value="CAL1546294.1"/>
    <property type="molecule type" value="Genomic_DNA"/>
</dbReference>
<comment type="similarity">
    <text evidence="2 8">Belongs to the alpha-carbonic anhydrase family.</text>
</comment>
<keyword evidence="4 8" id="KW-0479">Metal-binding</keyword>
<dbReference type="Proteomes" id="UP001497497">
    <property type="component" value="Unassembled WGS sequence"/>
</dbReference>
<evidence type="ECO:0000256" key="3">
    <source>
        <dbReference type="ARBA" id="ARBA00012925"/>
    </source>
</evidence>
<evidence type="ECO:0000256" key="7">
    <source>
        <dbReference type="ARBA" id="ARBA00048348"/>
    </source>
</evidence>
<dbReference type="PROSITE" id="PS00162">
    <property type="entry name" value="ALPHA_CA_1"/>
    <property type="match status" value="1"/>
</dbReference>
<reference evidence="10 11" key="1">
    <citation type="submission" date="2024-04" db="EMBL/GenBank/DDBJ databases">
        <authorList>
            <consortium name="Genoscope - CEA"/>
            <person name="William W."/>
        </authorList>
    </citation>
    <scope>NUCLEOTIDE SEQUENCE [LARGE SCALE GENOMIC DNA]</scope>
</reference>
<evidence type="ECO:0000259" key="9">
    <source>
        <dbReference type="PROSITE" id="PS51144"/>
    </source>
</evidence>